<reference evidence="2 3" key="1">
    <citation type="submission" date="2019-10" db="EMBL/GenBank/DDBJ databases">
        <title>Glaciimonas soli sp. nov., a psychrophilic bacterium isolated from the forest soil of a high elevation mountain in Taiwan.</title>
        <authorList>
            <person name="Wang L.-T."/>
            <person name="Shieh W.Y."/>
        </authorList>
    </citation>
    <scope>NUCLEOTIDE SEQUENCE [LARGE SCALE GENOMIC DNA]</scope>
    <source>
        <strain evidence="2 3">GS1</strain>
    </source>
</reference>
<evidence type="ECO:0000313" key="3">
    <source>
        <dbReference type="Proteomes" id="UP000451565"/>
    </source>
</evidence>
<keyword evidence="1" id="KW-0732">Signal</keyword>
<dbReference type="AlphaFoldDB" id="A0A843YPK8"/>
<evidence type="ECO:0000256" key="1">
    <source>
        <dbReference type="SAM" id="SignalP"/>
    </source>
</evidence>
<dbReference type="PROSITE" id="PS51257">
    <property type="entry name" value="PROKAR_LIPOPROTEIN"/>
    <property type="match status" value="1"/>
</dbReference>
<feature type="chain" id="PRO_5032286547" description="Lipid-binding SYLF domain-containing protein" evidence="1">
    <location>
        <begin position="21"/>
        <end position="206"/>
    </location>
</feature>
<sequence length="206" mass="21923">MKINKSLLLLSISITLSGCSTIGSSIDALTPTQPTLTAAQKDQKRAAILKVRDDTLAQLYTQKPETKNELQQAAGYGVFEGRQVNVLLVLGSLGDGVLVDNDSGQNTYMSLDKIGTGPGVGYKTYRQVVIFKSKKLLEKFRSIGADVSASADATAKIDGKGGSALDGSISFDPNLSVYQFTDQGVLLQANWGGVMYKPDAQLNTPD</sequence>
<keyword evidence="3" id="KW-1185">Reference proteome</keyword>
<name>A0A843YPK8_9BURK</name>
<comment type="caution">
    <text evidence="2">The sequence shown here is derived from an EMBL/GenBank/DDBJ whole genome shotgun (WGS) entry which is preliminary data.</text>
</comment>
<gene>
    <name evidence="2" type="ORF">GEV47_13750</name>
</gene>
<protein>
    <recommendedName>
        <fullName evidence="4">Lipid-binding SYLF domain-containing protein</fullName>
    </recommendedName>
</protein>
<dbReference type="Proteomes" id="UP000451565">
    <property type="component" value="Unassembled WGS sequence"/>
</dbReference>
<evidence type="ECO:0008006" key="4">
    <source>
        <dbReference type="Google" id="ProtNLM"/>
    </source>
</evidence>
<evidence type="ECO:0000313" key="2">
    <source>
        <dbReference type="EMBL" id="MQR01739.1"/>
    </source>
</evidence>
<dbReference type="OrthoDB" id="117166at2"/>
<feature type="signal peptide" evidence="1">
    <location>
        <begin position="1"/>
        <end position="20"/>
    </location>
</feature>
<accession>A0A843YPK8</accession>
<dbReference type="RefSeq" id="WP_153235332.1">
    <property type="nucleotide sequence ID" value="NZ_WINI01000007.1"/>
</dbReference>
<organism evidence="2 3">
    <name type="scientific">Glaciimonas soli</name>
    <dbReference type="NCBI Taxonomy" id="2590999"/>
    <lineage>
        <taxon>Bacteria</taxon>
        <taxon>Pseudomonadati</taxon>
        <taxon>Pseudomonadota</taxon>
        <taxon>Betaproteobacteria</taxon>
        <taxon>Burkholderiales</taxon>
        <taxon>Oxalobacteraceae</taxon>
        <taxon>Glaciimonas</taxon>
    </lineage>
</organism>
<dbReference type="EMBL" id="WINI01000007">
    <property type="protein sequence ID" value="MQR01739.1"/>
    <property type="molecule type" value="Genomic_DNA"/>
</dbReference>
<proteinExistence type="predicted"/>